<dbReference type="AlphaFoldDB" id="A0A9D3YZE2"/>
<organism evidence="1 2">
    <name type="scientific">Dreissena polymorpha</name>
    <name type="common">Zebra mussel</name>
    <name type="synonym">Mytilus polymorpha</name>
    <dbReference type="NCBI Taxonomy" id="45954"/>
    <lineage>
        <taxon>Eukaryota</taxon>
        <taxon>Metazoa</taxon>
        <taxon>Spiralia</taxon>
        <taxon>Lophotrochozoa</taxon>
        <taxon>Mollusca</taxon>
        <taxon>Bivalvia</taxon>
        <taxon>Autobranchia</taxon>
        <taxon>Heteroconchia</taxon>
        <taxon>Euheterodonta</taxon>
        <taxon>Imparidentia</taxon>
        <taxon>Neoheterodontei</taxon>
        <taxon>Myida</taxon>
        <taxon>Dreissenoidea</taxon>
        <taxon>Dreissenidae</taxon>
        <taxon>Dreissena</taxon>
    </lineage>
</organism>
<gene>
    <name evidence="1" type="ORF">DPMN_066957</name>
</gene>
<dbReference type="EMBL" id="JAIWYP010000014">
    <property type="protein sequence ID" value="KAH3707547.1"/>
    <property type="molecule type" value="Genomic_DNA"/>
</dbReference>
<keyword evidence="2" id="KW-1185">Reference proteome</keyword>
<evidence type="ECO:0000313" key="1">
    <source>
        <dbReference type="EMBL" id="KAH3707547.1"/>
    </source>
</evidence>
<reference evidence="1" key="1">
    <citation type="journal article" date="2019" name="bioRxiv">
        <title>The Genome of the Zebra Mussel, Dreissena polymorpha: A Resource for Invasive Species Research.</title>
        <authorList>
            <person name="McCartney M.A."/>
            <person name="Auch B."/>
            <person name="Kono T."/>
            <person name="Mallez S."/>
            <person name="Zhang Y."/>
            <person name="Obille A."/>
            <person name="Becker A."/>
            <person name="Abrahante J.E."/>
            <person name="Garbe J."/>
            <person name="Badalamenti J.P."/>
            <person name="Herman A."/>
            <person name="Mangelson H."/>
            <person name="Liachko I."/>
            <person name="Sullivan S."/>
            <person name="Sone E.D."/>
            <person name="Koren S."/>
            <person name="Silverstein K.A.T."/>
            <person name="Beckman K.B."/>
            <person name="Gohl D.M."/>
        </authorList>
    </citation>
    <scope>NUCLEOTIDE SEQUENCE</scope>
    <source>
        <strain evidence="1">Duluth1</strain>
        <tissue evidence="1">Whole animal</tissue>
    </source>
</reference>
<proteinExistence type="predicted"/>
<name>A0A9D3YZE2_DREPO</name>
<sequence length="64" mass="7373">MTLINYPDIEERSRDLLHCDHSRVSGFATLLPQQGVRVYYAVTTAGCQGLVHCDHRRVPVHRRQ</sequence>
<evidence type="ECO:0000313" key="2">
    <source>
        <dbReference type="Proteomes" id="UP000828390"/>
    </source>
</evidence>
<dbReference type="Proteomes" id="UP000828390">
    <property type="component" value="Unassembled WGS sequence"/>
</dbReference>
<accession>A0A9D3YZE2</accession>
<comment type="caution">
    <text evidence="1">The sequence shown here is derived from an EMBL/GenBank/DDBJ whole genome shotgun (WGS) entry which is preliminary data.</text>
</comment>
<protein>
    <submittedName>
        <fullName evidence="1">Uncharacterized protein</fullName>
    </submittedName>
</protein>
<reference evidence="1" key="2">
    <citation type="submission" date="2020-11" db="EMBL/GenBank/DDBJ databases">
        <authorList>
            <person name="McCartney M.A."/>
            <person name="Auch B."/>
            <person name="Kono T."/>
            <person name="Mallez S."/>
            <person name="Becker A."/>
            <person name="Gohl D.M."/>
            <person name="Silverstein K.A.T."/>
            <person name="Koren S."/>
            <person name="Bechman K.B."/>
            <person name="Herman A."/>
            <person name="Abrahante J.E."/>
            <person name="Garbe J."/>
        </authorList>
    </citation>
    <scope>NUCLEOTIDE SEQUENCE</scope>
    <source>
        <strain evidence="1">Duluth1</strain>
        <tissue evidence="1">Whole animal</tissue>
    </source>
</reference>